<organism evidence="1">
    <name type="scientific">Anguilla anguilla</name>
    <name type="common">European freshwater eel</name>
    <name type="synonym">Muraena anguilla</name>
    <dbReference type="NCBI Taxonomy" id="7936"/>
    <lineage>
        <taxon>Eukaryota</taxon>
        <taxon>Metazoa</taxon>
        <taxon>Chordata</taxon>
        <taxon>Craniata</taxon>
        <taxon>Vertebrata</taxon>
        <taxon>Euteleostomi</taxon>
        <taxon>Actinopterygii</taxon>
        <taxon>Neopterygii</taxon>
        <taxon>Teleostei</taxon>
        <taxon>Anguilliformes</taxon>
        <taxon>Anguillidae</taxon>
        <taxon>Anguilla</taxon>
    </lineage>
</organism>
<accession>A0A0E9WI80</accession>
<name>A0A0E9WI80_ANGAN</name>
<evidence type="ECO:0000313" key="1">
    <source>
        <dbReference type="EMBL" id="JAH89198.1"/>
    </source>
</evidence>
<proteinExistence type="predicted"/>
<reference evidence="1" key="2">
    <citation type="journal article" date="2015" name="Fish Shellfish Immunol.">
        <title>Early steps in the European eel (Anguilla anguilla)-Vibrio vulnificus interaction in the gills: Role of the RtxA13 toxin.</title>
        <authorList>
            <person name="Callol A."/>
            <person name="Pajuelo D."/>
            <person name="Ebbesson L."/>
            <person name="Teles M."/>
            <person name="MacKenzie S."/>
            <person name="Amaro C."/>
        </authorList>
    </citation>
    <scope>NUCLEOTIDE SEQUENCE</scope>
</reference>
<sequence length="57" mass="6754">MLLPFYLAVLSKIDYFTHNFHLYFLNNDKTVSVTMLKMVAGASAFRCLKRFSFWAVW</sequence>
<protein>
    <submittedName>
        <fullName evidence="1">Uncharacterized protein</fullName>
    </submittedName>
</protein>
<dbReference type="EMBL" id="GBXM01019379">
    <property type="protein sequence ID" value="JAH89198.1"/>
    <property type="molecule type" value="Transcribed_RNA"/>
</dbReference>
<reference evidence="1" key="1">
    <citation type="submission" date="2014-11" db="EMBL/GenBank/DDBJ databases">
        <authorList>
            <person name="Amaro Gonzalez C."/>
        </authorList>
    </citation>
    <scope>NUCLEOTIDE SEQUENCE</scope>
</reference>
<dbReference type="AlphaFoldDB" id="A0A0E9WI80"/>